<sequence>MVDASAEQKSVDELIRILDLERIEVNRFRGITPPSRSIRVFGGQVIAQALVAAYRTVEDRHCHSMHAYFIRPGNPNIPILYEVDQARNGRSFTTRRVVAIQNGEQIFNLAASFQVEEAGFEHQIAMPDVPGPENLMSEDESRLALAKTADPELAKLLSVPRPIELRYVKPQDMEHPAKMDTDSPVWMKLNKTIGDDLHLHHAVLAYASDMTLLDTCVRPHGVNFFTDTVQMASLDHAMWFHQPFRTDEWLLYAQDSPSASGGRGFNRGSVFTKDGRLVASVTQEGLIRPTKKKQNS</sequence>
<gene>
    <name evidence="5" type="ORF">ACFQDM_17745</name>
</gene>
<evidence type="ECO:0000259" key="4">
    <source>
        <dbReference type="Pfam" id="PF13622"/>
    </source>
</evidence>
<dbReference type="InterPro" id="IPR029069">
    <property type="entry name" value="HotDog_dom_sf"/>
</dbReference>
<dbReference type="InterPro" id="IPR025652">
    <property type="entry name" value="TesB_C"/>
</dbReference>
<comment type="caution">
    <text evidence="5">The sequence shown here is derived from an EMBL/GenBank/DDBJ whole genome shotgun (WGS) entry which is preliminary data.</text>
</comment>
<comment type="similarity">
    <text evidence="1">Belongs to the C/M/P thioester hydrolase family.</text>
</comment>
<dbReference type="InterPro" id="IPR049449">
    <property type="entry name" value="TesB_ACOT8-like_N"/>
</dbReference>
<keyword evidence="2" id="KW-0378">Hydrolase</keyword>
<reference evidence="6" key="1">
    <citation type="journal article" date="2019" name="Int. J. Syst. Evol. Microbiol.">
        <title>The Global Catalogue of Microorganisms (GCM) 10K type strain sequencing project: providing services to taxonomists for standard genome sequencing and annotation.</title>
        <authorList>
            <consortium name="The Broad Institute Genomics Platform"/>
            <consortium name="The Broad Institute Genome Sequencing Center for Infectious Disease"/>
            <person name="Wu L."/>
            <person name="Ma J."/>
        </authorList>
    </citation>
    <scope>NUCLEOTIDE SEQUENCE [LARGE SCALE GENOMIC DNA]</scope>
    <source>
        <strain evidence="6">CGMCC-1.15741</strain>
    </source>
</reference>
<accession>A0ABW1SEC5</accession>
<dbReference type="RefSeq" id="WP_377381554.1">
    <property type="nucleotide sequence ID" value="NZ_JBHSSW010000066.1"/>
</dbReference>
<keyword evidence="6" id="KW-1185">Reference proteome</keyword>
<dbReference type="CDD" id="cd03445">
    <property type="entry name" value="Thioesterase_II_repeat2"/>
    <property type="match status" value="1"/>
</dbReference>
<dbReference type="Proteomes" id="UP001596303">
    <property type="component" value="Unassembled WGS sequence"/>
</dbReference>
<evidence type="ECO:0000313" key="5">
    <source>
        <dbReference type="EMBL" id="MFC6199920.1"/>
    </source>
</evidence>
<dbReference type="CDD" id="cd03444">
    <property type="entry name" value="Thioesterase_II_repeat1"/>
    <property type="match status" value="1"/>
</dbReference>
<evidence type="ECO:0000256" key="1">
    <source>
        <dbReference type="ARBA" id="ARBA00006538"/>
    </source>
</evidence>
<evidence type="ECO:0000256" key="2">
    <source>
        <dbReference type="ARBA" id="ARBA00022801"/>
    </source>
</evidence>
<name>A0ABW1SEC5_9PROT</name>
<feature type="domain" description="Acyl-CoA thioesterase 2 C-terminal" evidence="3">
    <location>
        <begin position="182"/>
        <end position="286"/>
    </location>
</feature>
<protein>
    <submittedName>
        <fullName evidence="5">Acyl-CoA thioesterase</fullName>
    </submittedName>
</protein>
<dbReference type="Pfam" id="PF02551">
    <property type="entry name" value="Acyl_CoA_thio"/>
    <property type="match status" value="1"/>
</dbReference>
<evidence type="ECO:0000259" key="3">
    <source>
        <dbReference type="Pfam" id="PF02551"/>
    </source>
</evidence>
<dbReference type="Pfam" id="PF13622">
    <property type="entry name" value="4HBT_3"/>
    <property type="match status" value="1"/>
</dbReference>
<proteinExistence type="inferred from homology"/>
<feature type="domain" description="Acyl-CoA thioesterase-like N-terminal HotDog" evidence="4">
    <location>
        <begin position="39"/>
        <end position="114"/>
    </location>
</feature>
<dbReference type="SUPFAM" id="SSF54637">
    <property type="entry name" value="Thioesterase/thiol ester dehydrase-isomerase"/>
    <property type="match status" value="2"/>
</dbReference>
<dbReference type="PANTHER" id="PTHR11066:SF34">
    <property type="entry name" value="ACYL-COENZYME A THIOESTERASE 8"/>
    <property type="match status" value="1"/>
</dbReference>
<evidence type="ECO:0000313" key="6">
    <source>
        <dbReference type="Proteomes" id="UP001596303"/>
    </source>
</evidence>
<dbReference type="InterPro" id="IPR042171">
    <property type="entry name" value="Acyl-CoA_hotdog"/>
</dbReference>
<dbReference type="EMBL" id="JBHSSW010000066">
    <property type="protein sequence ID" value="MFC6199920.1"/>
    <property type="molecule type" value="Genomic_DNA"/>
</dbReference>
<dbReference type="InterPro" id="IPR003703">
    <property type="entry name" value="Acyl_CoA_thio"/>
</dbReference>
<organism evidence="5 6">
    <name type="scientific">Ponticaulis profundi</name>
    <dbReference type="NCBI Taxonomy" id="2665222"/>
    <lineage>
        <taxon>Bacteria</taxon>
        <taxon>Pseudomonadati</taxon>
        <taxon>Pseudomonadota</taxon>
        <taxon>Alphaproteobacteria</taxon>
        <taxon>Hyphomonadales</taxon>
        <taxon>Hyphomonadaceae</taxon>
        <taxon>Ponticaulis</taxon>
    </lineage>
</organism>
<dbReference type="PANTHER" id="PTHR11066">
    <property type="entry name" value="ACYL-COA THIOESTERASE"/>
    <property type="match status" value="1"/>
</dbReference>
<dbReference type="Gene3D" id="2.40.160.210">
    <property type="entry name" value="Acyl-CoA thioesterase, double hotdog domain"/>
    <property type="match status" value="1"/>
</dbReference>